<dbReference type="RefSeq" id="WP_269657911.1">
    <property type="nucleotide sequence ID" value="NZ_CP114413.1"/>
</dbReference>
<organism evidence="2 3">
    <name type="scientific">Streptomyces cinnabarinus</name>
    <dbReference type="NCBI Taxonomy" id="67287"/>
    <lineage>
        <taxon>Bacteria</taxon>
        <taxon>Bacillati</taxon>
        <taxon>Actinomycetota</taxon>
        <taxon>Actinomycetes</taxon>
        <taxon>Kitasatosporales</taxon>
        <taxon>Streptomycetaceae</taxon>
        <taxon>Streptomyces</taxon>
    </lineage>
</organism>
<dbReference type="EMBL" id="CP114413">
    <property type="protein sequence ID" value="WAZ20223.1"/>
    <property type="molecule type" value="Genomic_DNA"/>
</dbReference>
<sequence length="68" mass="7261">MTRQLAIFVDCPYGGCEDGYCACLDVDPDVDEDQGDAPERGSARPVGTVPISIDDYEPPQGIPCLRSA</sequence>
<dbReference type="Proteomes" id="UP001164439">
    <property type="component" value="Chromosome"/>
</dbReference>
<gene>
    <name evidence="2" type="ORF">STRCI_001324</name>
</gene>
<evidence type="ECO:0000313" key="3">
    <source>
        <dbReference type="Proteomes" id="UP001164439"/>
    </source>
</evidence>
<evidence type="ECO:0008006" key="4">
    <source>
        <dbReference type="Google" id="ProtNLM"/>
    </source>
</evidence>
<proteinExistence type="predicted"/>
<reference evidence="2" key="1">
    <citation type="submission" date="2022-12" db="EMBL/GenBank/DDBJ databases">
        <authorList>
            <person name="Ruckert C."/>
            <person name="Busche T."/>
            <person name="Kalinowski J."/>
            <person name="Wittmann C."/>
        </authorList>
    </citation>
    <scope>NUCLEOTIDE SEQUENCE</scope>
    <source>
        <strain evidence="2">DSM 40467</strain>
    </source>
</reference>
<keyword evidence="3" id="KW-1185">Reference proteome</keyword>
<evidence type="ECO:0000256" key="1">
    <source>
        <dbReference type="SAM" id="MobiDB-lite"/>
    </source>
</evidence>
<evidence type="ECO:0000313" key="2">
    <source>
        <dbReference type="EMBL" id="WAZ20223.1"/>
    </source>
</evidence>
<protein>
    <recommendedName>
        <fullName evidence="4">Ferredoxin</fullName>
    </recommendedName>
</protein>
<name>A0ABY7K9J9_9ACTN</name>
<accession>A0ABY7K9J9</accession>
<feature type="region of interest" description="Disordered" evidence="1">
    <location>
        <begin position="31"/>
        <end position="68"/>
    </location>
</feature>